<protein>
    <recommendedName>
        <fullName evidence="3">Secreted protein</fullName>
    </recommendedName>
</protein>
<evidence type="ECO:0008006" key="3">
    <source>
        <dbReference type="Google" id="ProtNLM"/>
    </source>
</evidence>
<proteinExistence type="predicted"/>
<evidence type="ECO:0000313" key="1">
    <source>
        <dbReference type="EMBL" id="KAL1401221.1"/>
    </source>
</evidence>
<evidence type="ECO:0000313" key="2">
    <source>
        <dbReference type="Proteomes" id="UP001562425"/>
    </source>
</evidence>
<name>A0ABD1DNQ6_CULPP</name>
<gene>
    <name evidence="1" type="ORF">pipiens_006780</name>
</gene>
<dbReference type="AlphaFoldDB" id="A0ABD1DNQ6"/>
<dbReference type="Proteomes" id="UP001562425">
    <property type="component" value="Unassembled WGS sequence"/>
</dbReference>
<reference evidence="1 2" key="1">
    <citation type="submission" date="2024-05" db="EMBL/GenBank/DDBJ databases">
        <title>Culex pipiens pipiens assembly and annotation.</title>
        <authorList>
            <person name="Alout H."/>
            <person name="Durand T."/>
        </authorList>
    </citation>
    <scope>NUCLEOTIDE SEQUENCE [LARGE SCALE GENOMIC DNA]</scope>
    <source>
        <strain evidence="1">HA-2024</strain>
        <tissue evidence="1">Whole body</tissue>
    </source>
</reference>
<dbReference type="EMBL" id="JBEHCU010005001">
    <property type="protein sequence ID" value="KAL1401221.1"/>
    <property type="molecule type" value="Genomic_DNA"/>
</dbReference>
<accession>A0ABD1DNQ6</accession>
<organism evidence="1 2">
    <name type="scientific">Culex pipiens pipiens</name>
    <name type="common">Northern house mosquito</name>
    <dbReference type="NCBI Taxonomy" id="38569"/>
    <lineage>
        <taxon>Eukaryota</taxon>
        <taxon>Metazoa</taxon>
        <taxon>Ecdysozoa</taxon>
        <taxon>Arthropoda</taxon>
        <taxon>Hexapoda</taxon>
        <taxon>Insecta</taxon>
        <taxon>Pterygota</taxon>
        <taxon>Neoptera</taxon>
        <taxon>Endopterygota</taxon>
        <taxon>Diptera</taxon>
        <taxon>Nematocera</taxon>
        <taxon>Culicoidea</taxon>
        <taxon>Culicidae</taxon>
        <taxon>Culicinae</taxon>
        <taxon>Culicini</taxon>
        <taxon>Culex</taxon>
        <taxon>Culex</taxon>
    </lineage>
</organism>
<sequence>MDDEYVEERDMLLLALTVVASVMVFTSEADGVIAGGVDVDVVVVAATTVPAMVAISPRVVVDIELDDCEDEFSR</sequence>
<keyword evidence="2" id="KW-1185">Reference proteome</keyword>
<comment type="caution">
    <text evidence="1">The sequence shown here is derived from an EMBL/GenBank/DDBJ whole genome shotgun (WGS) entry which is preliminary data.</text>
</comment>